<evidence type="ECO:0000313" key="7">
    <source>
        <dbReference type="Proteomes" id="UP000799776"/>
    </source>
</evidence>
<evidence type="ECO:0000256" key="2">
    <source>
        <dbReference type="ARBA" id="ARBA00046325"/>
    </source>
</evidence>
<accession>A0A9P4HRL7</accession>
<keyword evidence="1" id="KW-0413">Isomerase</keyword>
<feature type="signal peptide" evidence="3">
    <location>
        <begin position="1"/>
        <end position="16"/>
    </location>
</feature>
<feature type="domain" description="Diels-Alderase N-terminal" evidence="5">
    <location>
        <begin position="48"/>
        <end position="231"/>
    </location>
</feature>
<comment type="similarity">
    <text evidence="2">Belongs to the Diels-Alderase family.</text>
</comment>
<evidence type="ECO:0000259" key="4">
    <source>
        <dbReference type="Pfam" id="PF22903"/>
    </source>
</evidence>
<evidence type="ECO:0000256" key="1">
    <source>
        <dbReference type="ARBA" id="ARBA00023235"/>
    </source>
</evidence>
<feature type="domain" description="Diels-Alderase C-terminal" evidence="4">
    <location>
        <begin position="235"/>
        <end position="379"/>
    </location>
</feature>
<evidence type="ECO:0000259" key="5">
    <source>
        <dbReference type="Pfam" id="PF24137"/>
    </source>
</evidence>
<dbReference type="InterPro" id="IPR054499">
    <property type="entry name" value="DA_C"/>
</dbReference>
<evidence type="ECO:0000256" key="3">
    <source>
        <dbReference type="SAM" id="SignalP"/>
    </source>
</evidence>
<keyword evidence="7" id="KW-1185">Reference proteome</keyword>
<organism evidence="6 7">
    <name type="scientific">Saccharata proteae CBS 121410</name>
    <dbReference type="NCBI Taxonomy" id="1314787"/>
    <lineage>
        <taxon>Eukaryota</taxon>
        <taxon>Fungi</taxon>
        <taxon>Dikarya</taxon>
        <taxon>Ascomycota</taxon>
        <taxon>Pezizomycotina</taxon>
        <taxon>Dothideomycetes</taxon>
        <taxon>Dothideomycetes incertae sedis</taxon>
        <taxon>Botryosphaeriales</taxon>
        <taxon>Saccharataceae</taxon>
        <taxon>Saccharata</taxon>
    </lineage>
</organism>
<dbReference type="GO" id="GO:0016853">
    <property type="term" value="F:isomerase activity"/>
    <property type="evidence" value="ECO:0007669"/>
    <property type="project" value="UniProtKB-KW"/>
</dbReference>
<evidence type="ECO:0000313" key="6">
    <source>
        <dbReference type="EMBL" id="KAF2084694.1"/>
    </source>
</evidence>
<reference evidence="6" key="1">
    <citation type="journal article" date="2020" name="Stud. Mycol.">
        <title>101 Dothideomycetes genomes: a test case for predicting lifestyles and emergence of pathogens.</title>
        <authorList>
            <person name="Haridas S."/>
            <person name="Albert R."/>
            <person name="Binder M."/>
            <person name="Bloem J."/>
            <person name="Labutti K."/>
            <person name="Salamov A."/>
            <person name="Andreopoulos B."/>
            <person name="Baker S."/>
            <person name="Barry K."/>
            <person name="Bills G."/>
            <person name="Bluhm B."/>
            <person name="Cannon C."/>
            <person name="Castanera R."/>
            <person name="Culley D."/>
            <person name="Daum C."/>
            <person name="Ezra D."/>
            <person name="Gonzalez J."/>
            <person name="Henrissat B."/>
            <person name="Kuo A."/>
            <person name="Liang C."/>
            <person name="Lipzen A."/>
            <person name="Lutzoni F."/>
            <person name="Magnuson J."/>
            <person name="Mondo S."/>
            <person name="Nolan M."/>
            <person name="Ohm R."/>
            <person name="Pangilinan J."/>
            <person name="Park H.-J."/>
            <person name="Ramirez L."/>
            <person name="Alfaro M."/>
            <person name="Sun H."/>
            <person name="Tritt A."/>
            <person name="Yoshinaga Y."/>
            <person name="Zwiers L.-H."/>
            <person name="Turgeon B."/>
            <person name="Goodwin S."/>
            <person name="Spatafora J."/>
            <person name="Crous P."/>
            <person name="Grigoriev I."/>
        </authorList>
    </citation>
    <scope>NUCLEOTIDE SEQUENCE</scope>
    <source>
        <strain evidence="6">CBS 121410</strain>
    </source>
</reference>
<dbReference type="Pfam" id="PF24137">
    <property type="entry name" value="DA_N"/>
    <property type="match status" value="1"/>
</dbReference>
<sequence>MSMLTIIFGLFSLVLAKEAYQQHLQDSLCTTSHTTAFETFDKEVNFSTSTSSNLVSQKISAVNATAWEQWEFDSVSDSGLAGITIGFNRDASYAFFGRGNLRVEFYAVFEDGSTIQDLDYVNESSVVDCNGHITGTWWSNDRSYSFEVTKDLGRAIVVFNTSRAYGSIQFNSVAPAHFPDGTLFPSSSGSTELSPKLHMSGPIPAARVESNMTIGGRSIQHFGMGGMMRLWALDNWFKLVENFHYIRATAGPYSISFWQPTSRTGNGRTYYSALLFADGDLLVATQIGAPSETEDHILFSDTFGGLGIRGSISDSSTGHVLEFVSPSKGKRWRFTLEHFKKEFEMGLGGDDGLTGFTNRVLGGEVGGCLYEGRAMSEQAAFPEYIAQWKIWVVYGIGFLTRGKDFLMELVAGVI</sequence>
<proteinExistence type="inferred from homology"/>
<dbReference type="EMBL" id="ML978738">
    <property type="protein sequence ID" value="KAF2084694.1"/>
    <property type="molecule type" value="Genomic_DNA"/>
</dbReference>
<dbReference type="Pfam" id="PF22903">
    <property type="entry name" value="DA_C"/>
    <property type="match status" value="1"/>
</dbReference>
<protein>
    <recommendedName>
        <fullName evidence="8">AttH domain-containing protein</fullName>
    </recommendedName>
</protein>
<evidence type="ECO:0008006" key="8">
    <source>
        <dbReference type="Google" id="ProtNLM"/>
    </source>
</evidence>
<name>A0A9P4HRL7_9PEZI</name>
<dbReference type="Proteomes" id="UP000799776">
    <property type="component" value="Unassembled WGS sequence"/>
</dbReference>
<dbReference type="OrthoDB" id="5344254at2759"/>
<feature type="chain" id="PRO_5040164937" description="AttH domain-containing protein" evidence="3">
    <location>
        <begin position="17"/>
        <end position="414"/>
    </location>
</feature>
<dbReference type="InterPro" id="IPR056402">
    <property type="entry name" value="DA_N"/>
</dbReference>
<gene>
    <name evidence="6" type="ORF">K490DRAFT_59336</name>
</gene>
<dbReference type="AlphaFoldDB" id="A0A9P4HRL7"/>
<comment type="caution">
    <text evidence="6">The sequence shown here is derived from an EMBL/GenBank/DDBJ whole genome shotgun (WGS) entry which is preliminary data.</text>
</comment>
<keyword evidence="3" id="KW-0732">Signal</keyword>